<organism evidence="1">
    <name type="scientific">uncultured Armatimonadetes bacterium</name>
    <dbReference type="NCBI Taxonomy" id="157466"/>
    <lineage>
        <taxon>Bacteria</taxon>
        <taxon>Bacillati</taxon>
        <taxon>Armatimonadota</taxon>
        <taxon>environmental samples</taxon>
    </lineage>
</organism>
<dbReference type="Pfam" id="PF13516">
    <property type="entry name" value="LRR_6"/>
    <property type="match status" value="1"/>
</dbReference>
<evidence type="ECO:0008006" key="2">
    <source>
        <dbReference type="Google" id="ProtNLM"/>
    </source>
</evidence>
<gene>
    <name evidence="1" type="ORF">AVDCRST_MAG63-1439</name>
</gene>
<dbReference type="InterPro" id="IPR032675">
    <property type="entry name" value="LRR_dom_sf"/>
</dbReference>
<sequence>MRHYENETEFAGKRVADWDPGTGIQDPETTIYRLRLDWDDEDEAWTDRFAAYLNDPRAAETTGLVVGAWDTDDSDASSEPIVEALVSARDRLPNLSAIYLGDIVSEENEISWIQQSDVSPLFDAYPNLTHFRVRGGTGLSLGTPRHANLRSLIIESGGLPANVLHEVAAAEFPALEHLEIWLGTESYGAEATVEDLAPILDGSRWPNLRYLGLRDSDLSDQIAAALAGAPVLERLETLDLSLGTLGDEGAAALAANPAVARLKKLDIHYHYVSEAMVEKLKTLGIAEVDADEPQKPDTYGGGSHRYVAVGE</sequence>
<reference evidence="1" key="1">
    <citation type="submission" date="2020-02" db="EMBL/GenBank/DDBJ databases">
        <authorList>
            <person name="Meier V. D."/>
        </authorList>
    </citation>
    <scope>NUCLEOTIDE SEQUENCE</scope>
    <source>
        <strain evidence="1">AVDCRST_MAG63</strain>
    </source>
</reference>
<dbReference type="NCBIfam" id="NF038076">
    <property type="entry name" value="fam_STM4015"/>
    <property type="match status" value="1"/>
</dbReference>
<dbReference type="EMBL" id="CADCTO010000188">
    <property type="protein sequence ID" value="CAA9241311.1"/>
    <property type="molecule type" value="Genomic_DNA"/>
</dbReference>
<dbReference type="InterPro" id="IPR047722">
    <property type="entry name" value="STM4015-like"/>
</dbReference>
<dbReference type="InterPro" id="IPR001611">
    <property type="entry name" value="Leu-rich_rpt"/>
</dbReference>
<dbReference type="Gene3D" id="3.80.10.10">
    <property type="entry name" value="Ribonuclease Inhibitor"/>
    <property type="match status" value="1"/>
</dbReference>
<evidence type="ECO:0000313" key="1">
    <source>
        <dbReference type="EMBL" id="CAA9241311.1"/>
    </source>
</evidence>
<name>A0A6J4I640_9BACT</name>
<dbReference type="AlphaFoldDB" id="A0A6J4I640"/>
<accession>A0A6J4I640</accession>
<protein>
    <recommendedName>
        <fullName evidence="2">Cytoplasmic protein</fullName>
    </recommendedName>
</protein>
<dbReference type="SUPFAM" id="SSF52047">
    <property type="entry name" value="RNI-like"/>
    <property type="match status" value="1"/>
</dbReference>
<proteinExistence type="predicted"/>